<evidence type="ECO:0000256" key="3">
    <source>
        <dbReference type="ARBA" id="ARBA00022605"/>
    </source>
</evidence>
<dbReference type="STRING" id="1770053.SAMN05216551_11365"/>
<evidence type="ECO:0000256" key="2">
    <source>
        <dbReference type="ARBA" id="ARBA00013266"/>
    </source>
</evidence>
<keyword evidence="3" id="KW-0028">Amino-acid biosynthesis</keyword>
<dbReference type="OrthoDB" id="9801456at2"/>
<evidence type="ECO:0000256" key="1">
    <source>
        <dbReference type="ARBA" id="ARBA00007274"/>
    </source>
</evidence>
<dbReference type="SUPFAM" id="SSF51161">
    <property type="entry name" value="Trimeric LpxA-like enzymes"/>
    <property type="match status" value="1"/>
</dbReference>
<evidence type="ECO:0000313" key="8">
    <source>
        <dbReference type="EMBL" id="SDV50744.1"/>
    </source>
</evidence>
<reference evidence="9" key="1">
    <citation type="submission" date="2016-09" db="EMBL/GenBank/DDBJ databases">
        <authorList>
            <person name="Varghese N."/>
            <person name="Submissions S."/>
        </authorList>
    </citation>
    <scope>NUCLEOTIDE SEQUENCE [LARGE SCALE GENOMIC DNA]</scope>
    <source>
        <strain evidence="9">JS23</strain>
    </source>
</reference>
<proteinExistence type="inferred from homology"/>
<dbReference type="GO" id="GO:0009001">
    <property type="term" value="F:serine O-acetyltransferase activity"/>
    <property type="evidence" value="ECO:0007669"/>
    <property type="project" value="UniProtKB-EC"/>
</dbReference>
<dbReference type="InterPro" id="IPR011004">
    <property type="entry name" value="Trimer_LpxA-like_sf"/>
</dbReference>
<dbReference type="GO" id="GO:0008652">
    <property type="term" value="P:amino acid biosynthetic process"/>
    <property type="evidence" value="ECO:0007669"/>
    <property type="project" value="UniProtKB-KW"/>
</dbReference>
<sequence>MQDIIRGLLEAALLECCPRRLVGRFRDGACMRTALGHGSDDLAAYVRRDPAAGDPTRVAQACTSFRAVLHYRLARAWLDGCDPGIDRQEAETLAALLSCRGKLLSGAEIHPHARIGHRFVLDHGWGTVIGQTAELGDDCYLLGGVTLGAAGIADNAPGRRHPQLGNRVEVGAYARVFGAVTIGDDVSIGPHCVVNQDLAPGSVVRVKTTLQVTRLRGAPSRRVAPPGRLPAPNPAPSPTVDR</sequence>
<organism evidence="8 9">
    <name type="scientific">Chitinasiproducens palmae</name>
    <dbReference type="NCBI Taxonomy" id="1770053"/>
    <lineage>
        <taxon>Bacteria</taxon>
        <taxon>Pseudomonadati</taxon>
        <taxon>Pseudomonadota</taxon>
        <taxon>Betaproteobacteria</taxon>
        <taxon>Burkholderiales</taxon>
        <taxon>Burkholderiaceae</taxon>
        <taxon>Chitinasiproducens</taxon>
    </lineage>
</organism>
<protein>
    <recommendedName>
        <fullName evidence="2">serine O-acetyltransferase</fullName>
        <ecNumber evidence="2">2.3.1.30</ecNumber>
    </recommendedName>
</protein>
<keyword evidence="5" id="KW-0012">Acyltransferase</keyword>
<dbReference type="EMBL" id="FNLO01000013">
    <property type="protein sequence ID" value="SDV50744.1"/>
    <property type="molecule type" value="Genomic_DNA"/>
</dbReference>
<keyword evidence="9" id="KW-1185">Reference proteome</keyword>
<dbReference type="InterPro" id="IPR001451">
    <property type="entry name" value="Hexapep"/>
</dbReference>
<dbReference type="PANTHER" id="PTHR42811">
    <property type="entry name" value="SERINE ACETYLTRANSFERASE"/>
    <property type="match status" value="1"/>
</dbReference>
<dbReference type="Gene3D" id="2.160.10.10">
    <property type="entry name" value="Hexapeptide repeat proteins"/>
    <property type="match status" value="1"/>
</dbReference>
<evidence type="ECO:0000256" key="4">
    <source>
        <dbReference type="ARBA" id="ARBA00022679"/>
    </source>
</evidence>
<dbReference type="RefSeq" id="WP_091911952.1">
    <property type="nucleotide sequence ID" value="NZ_FNLO01000013.1"/>
</dbReference>
<accession>A0A1H2PU95</accession>
<dbReference type="CDD" id="cd03354">
    <property type="entry name" value="LbH_SAT"/>
    <property type="match status" value="1"/>
</dbReference>
<gene>
    <name evidence="8" type="ORF">SAMN05216551_11365</name>
</gene>
<feature type="compositionally biased region" description="Pro residues" evidence="7">
    <location>
        <begin position="227"/>
        <end position="242"/>
    </location>
</feature>
<keyword evidence="4 8" id="KW-0808">Transferase</keyword>
<comment type="catalytic activity">
    <reaction evidence="6">
        <text>L-serine + acetyl-CoA = O-acetyl-L-serine + CoA</text>
        <dbReference type="Rhea" id="RHEA:24560"/>
        <dbReference type="ChEBI" id="CHEBI:33384"/>
        <dbReference type="ChEBI" id="CHEBI:57287"/>
        <dbReference type="ChEBI" id="CHEBI:57288"/>
        <dbReference type="ChEBI" id="CHEBI:58340"/>
        <dbReference type="EC" id="2.3.1.30"/>
    </reaction>
</comment>
<dbReference type="AlphaFoldDB" id="A0A1H2PU95"/>
<dbReference type="Proteomes" id="UP000243719">
    <property type="component" value="Unassembled WGS sequence"/>
</dbReference>
<evidence type="ECO:0000313" key="9">
    <source>
        <dbReference type="Proteomes" id="UP000243719"/>
    </source>
</evidence>
<evidence type="ECO:0000256" key="7">
    <source>
        <dbReference type="SAM" id="MobiDB-lite"/>
    </source>
</evidence>
<evidence type="ECO:0000256" key="6">
    <source>
        <dbReference type="ARBA" id="ARBA00049486"/>
    </source>
</evidence>
<dbReference type="InterPro" id="IPR045304">
    <property type="entry name" value="LbH_SAT"/>
</dbReference>
<evidence type="ECO:0000256" key="5">
    <source>
        <dbReference type="ARBA" id="ARBA00023315"/>
    </source>
</evidence>
<comment type="similarity">
    <text evidence="1">Belongs to the transferase hexapeptide repeat family.</text>
</comment>
<dbReference type="InterPro" id="IPR042122">
    <property type="entry name" value="Ser_AcTrfase_N_sf"/>
</dbReference>
<dbReference type="EC" id="2.3.1.30" evidence="2"/>
<dbReference type="Pfam" id="PF00132">
    <property type="entry name" value="Hexapep"/>
    <property type="match status" value="1"/>
</dbReference>
<feature type="region of interest" description="Disordered" evidence="7">
    <location>
        <begin position="216"/>
        <end position="242"/>
    </location>
</feature>
<name>A0A1H2PU95_9BURK</name>
<dbReference type="Gene3D" id="1.10.3130.10">
    <property type="entry name" value="serine acetyltransferase, domain 1"/>
    <property type="match status" value="1"/>
</dbReference>